<organism evidence="1 2">
    <name type="scientific">Streptosporangium saharense</name>
    <dbReference type="NCBI Taxonomy" id="1706840"/>
    <lineage>
        <taxon>Bacteria</taxon>
        <taxon>Bacillati</taxon>
        <taxon>Actinomycetota</taxon>
        <taxon>Actinomycetes</taxon>
        <taxon>Streptosporangiales</taxon>
        <taxon>Streptosporangiaceae</taxon>
        <taxon>Streptosporangium</taxon>
    </lineage>
</organism>
<dbReference type="Proteomes" id="UP000552644">
    <property type="component" value="Unassembled WGS sequence"/>
</dbReference>
<sequence>MSREGFKAKLSSTKLTAKAHQAAARGLRMGVEHVLQVSRTQVPLEEATLERSGAASVDDKQLRATISYETPYAVVQHENLTYKHAPGRKAKYLEDPARDEAQIVQRLIAAQIRRAL</sequence>
<reference evidence="1 2" key="1">
    <citation type="submission" date="2020-08" db="EMBL/GenBank/DDBJ databases">
        <title>Genomic Encyclopedia of Type Strains, Phase III (KMG-III): the genomes of soil and plant-associated and newly described type strains.</title>
        <authorList>
            <person name="Whitman W."/>
        </authorList>
    </citation>
    <scope>NUCLEOTIDE SEQUENCE [LARGE SCALE GENOMIC DNA]</scope>
    <source>
        <strain evidence="1 2">CECT 8840</strain>
    </source>
</reference>
<name>A0A7W7QK61_9ACTN</name>
<evidence type="ECO:0000313" key="2">
    <source>
        <dbReference type="Proteomes" id="UP000552644"/>
    </source>
</evidence>
<accession>A0A7W7QK61</accession>
<gene>
    <name evidence="1" type="ORF">FHS44_002180</name>
</gene>
<evidence type="ECO:0000313" key="1">
    <source>
        <dbReference type="EMBL" id="MBB4915095.1"/>
    </source>
</evidence>
<protein>
    <recommendedName>
        <fullName evidence="3">HK97 gp10 family phage protein</fullName>
    </recommendedName>
</protein>
<dbReference type="AlphaFoldDB" id="A0A7W7QK61"/>
<evidence type="ECO:0008006" key="3">
    <source>
        <dbReference type="Google" id="ProtNLM"/>
    </source>
</evidence>
<proteinExistence type="predicted"/>
<comment type="caution">
    <text evidence="1">The sequence shown here is derived from an EMBL/GenBank/DDBJ whole genome shotgun (WGS) entry which is preliminary data.</text>
</comment>
<dbReference type="RefSeq" id="WP_221460647.1">
    <property type="nucleotide sequence ID" value="NZ_JACHJP010000002.1"/>
</dbReference>
<keyword evidence="2" id="KW-1185">Reference proteome</keyword>
<dbReference type="EMBL" id="JACHJP010000002">
    <property type="protein sequence ID" value="MBB4915095.1"/>
    <property type="molecule type" value="Genomic_DNA"/>
</dbReference>